<reference evidence="2" key="1">
    <citation type="submission" date="2017-01" db="EMBL/GenBank/DDBJ databases">
        <authorList>
            <person name="Varghese N."/>
            <person name="Submissions S."/>
        </authorList>
    </citation>
    <scope>NUCLEOTIDE SEQUENCE [LARGE SCALE GENOMIC DNA]</scope>
    <source>
        <strain evidence="2">DSM 24913</strain>
    </source>
</reference>
<proteinExistence type="predicted"/>
<protein>
    <submittedName>
        <fullName evidence="1">Uncharacterized protein</fullName>
    </submittedName>
</protein>
<dbReference type="Proteomes" id="UP000185639">
    <property type="component" value="Unassembled WGS sequence"/>
</dbReference>
<name>A0A1N7JMK5_9GAMM</name>
<gene>
    <name evidence="1" type="ORF">SAMN05421686_102111</name>
</gene>
<keyword evidence="2" id="KW-1185">Reference proteome</keyword>
<accession>A0A1N7JMK5</accession>
<evidence type="ECO:0000313" key="1">
    <source>
        <dbReference type="EMBL" id="SIS50592.1"/>
    </source>
</evidence>
<organism evidence="1 2">
    <name type="scientific">Thalassolituus maritimus</name>
    <dbReference type="NCBI Taxonomy" id="484498"/>
    <lineage>
        <taxon>Bacteria</taxon>
        <taxon>Pseudomonadati</taxon>
        <taxon>Pseudomonadota</taxon>
        <taxon>Gammaproteobacteria</taxon>
        <taxon>Oceanospirillales</taxon>
        <taxon>Oceanospirillaceae</taxon>
        <taxon>Thalassolituus</taxon>
    </lineage>
</organism>
<dbReference type="EMBL" id="FTOH01000002">
    <property type="protein sequence ID" value="SIS50592.1"/>
    <property type="molecule type" value="Genomic_DNA"/>
</dbReference>
<evidence type="ECO:0000313" key="2">
    <source>
        <dbReference type="Proteomes" id="UP000185639"/>
    </source>
</evidence>
<dbReference type="RefSeq" id="WP_076514276.1">
    <property type="nucleotide sequence ID" value="NZ_FTOH01000002.1"/>
</dbReference>
<dbReference type="OrthoDB" id="10011100at2"/>
<dbReference type="AlphaFoldDB" id="A0A1N7JMK5"/>
<sequence>MSKIDDILGKIESYEYTREELLKLKLNAIRARTWGEEGKNKLLAAIEYALEHMPVDKNRKTDREVIIDKGDYKISRGGRDGGNLARLEAIAMSLSKVPGISDMTILKTQIRIYLYGKHFFAGLKSTANDCWISCREDHGVSEETISAWGEIGVVEKSKNYDNPCIGLRADSPEKLAAGIAAVQFI</sequence>